<dbReference type="Gene3D" id="3.40.50.1820">
    <property type="entry name" value="alpha/beta hydrolase"/>
    <property type="match status" value="1"/>
</dbReference>
<protein>
    <recommendedName>
        <fullName evidence="2">BD-FAE-like domain-containing protein</fullName>
    </recommendedName>
</protein>
<dbReference type="InterPro" id="IPR050300">
    <property type="entry name" value="GDXG_lipolytic_enzyme"/>
</dbReference>
<dbReference type="InterPro" id="IPR029058">
    <property type="entry name" value="AB_hydrolase_fold"/>
</dbReference>
<organism evidence="3 4">
    <name type="scientific">Reticulibacter mediterranei</name>
    <dbReference type="NCBI Taxonomy" id="2778369"/>
    <lineage>
        <taxon>Bacteria</taxon>
        <taxon>Bacillati</taxon>
        <taxon>Chloroflexota</taxon>
        <taxon>Ktedonobacteria</taxon>
        <taxon>Ktedonobacterales</taxon>
        <taxon>Reticulibacteraceae</taxon>
        <taxon>Reticulibacter</taxon>
    </lineage>
</organism>
<evidence type="ECO:0000313" key="3">
    <source>
        <dbReference type="EMBL" id="GHO93751.1"/>
    </source>
</evidence>
<gene>
    <name evidence="3" type="ORF">KSF_037990</name>
</gene>
<dbReference type="PANTHER" id="PTHR48081">
    <property type="entry name" value="AB HYDROLASE SUPERFAMILY PROTEIN C4A8.06C"/>
    <property type="match status" value="1"/>
</dbReference>
<sequence>MNAYGSEGTAAPIPSPLRFTYGTEPLQFGELYLPNSPGPHPVVILIHGGFWRAPYDLTLMQGLAQDLVQNRVAAWNIEYRRLGDAGGGWPGTFQDVARAADFLAALALPYALDLTRVVSVGHSAGGHLALWLAARPRMPRNSKLTVNSTPLSLSGVVSLAGASDLKRTWELNLGQGAAAELLRGSPASVPERYMFASPAALLPLGIPQVLIHGDRDDRVPLVVSQEYAHKAAQHGDCATLVELPRVDHFALIDPSSLAWAITITHIQKLLVLA</sequence>
<dbReference type="RefSeq" id="WP_220204521.1">
    <property type="nucleotide sequence ID" value="NZ_BNJK01000001.1"/>
</dbReference>
<name>A0A8J3INS2_9CHLR</name>
<evidence type="ECO:0000313" key="4">
    <source>
        <dbReference type="Proteomes" id="UP000597444"/>
    </source>
</evidence>
<dbReference type="GO" id="GO:0016787">
    <property type="term" value="F:hydrolase activity"/>
    <property type="evidence" value="ECO:0007669"/>
    <property type="project" value="UniProtKB-KW"/>
</dbReference>
<evidence type="ECO:0000259" key="2">
    <source>
        <dbReference type="Pfam" id="PF20434"/>
    </source>
</evidence>
<evidence type="ECO:0000256" key="1">
    <source>
        <dbReference type="ARBA" id="ARBA00022801"/>
    </source>
</evidence>
<accession>A0A8J3INS2</accession>
<dbReference type="SUPFAM" id="SSF53474">
    <property type="entry name" value="alpha/beta-Hydrolases"/>
    <property type="match status" value="1"/>
</dbReference>
<dbReference type="Pfam" id="PF20434">
    <property type="entry name" value="BD-FAE"/>
    <property type="match status" value="1"/>
</dbReference>
<keyword evidence="1" id="KW-0378">Hydrolase</keyword>
<dbReference type="Proteomes" id="UP000597444">
    <property type="component" value="Unassembled WGS sequence"/>
</dbReference>
<dbReference type="InterPro" id="IPR049492">
    <property type="entry name" value="BD-FAE-like_dom"/>
</dbReference>
<comment type="caution">
    <text evidence="3">The sequence shown here is derived from an EMBL/GenBank/DDBJ whole genome shotgun (WGS) entry which is preliminary data.</text>
</comment>
<keyword evidence="4" id="KW-1185">Reference proteome</keyword>
<feature type="domain" description="BD-FAE-like" evidence="2">
    <location>
        <begin position="31"/>
        <end position="229"/>
    </location>
</feature>
<dbReference type="AlphaFoldDB" id="A0A8J3INS2"/>
<proteinExistence type="predicted"/>
<dbReference type="EMBL" id="BNJK01000001">
    <property type="protein sequence ID" value="GHO93751.1"/>
    <property type="molecule type" value="Genomic_DNA"/>
</dbReference>
<reference evidence="3" key="1">
    <citation type="submission" date="2020-10" db="EMBL/GenBank/DDBJ databases">
        <title>Taxonomic study of unclassified bacteria belonging to the class Ktedonobacteria.</title>
        <authorList>
            <person name="Yabe S."/>
            <person name="Wang C.M."/>
            <person name="Zheng Y."/>
            <person name="Sakai Y."/>
            <person name="Cavaletti L."/>
            <person name="Monciardini P."/>
            <person name="Donadio S."/>
        </authorList>
    </citation>
    <scope>NUCLEOTIDE SEQUENCE</scope>
    <source>
        <strain evidence="3">ID150040</strain>
    </source>
</reference>
<dbReference type="PANTHER" id="PTHR48081:SF33">
    <property type="entry name" value="KYNURENINE FORMAMIDASE"/>
    <property type="match status" value="1"/>
</dbReference>